<accession>A0A085LP17</accession>
<keyword evidence="2" id="KW-1185">Reference proteome</keyword>
<name>A0A085LP17_9BILA</name>
<sequence length="302" mass="33973">MKAYGDRMQSVVCNVLEYMKDNMEYLISRLSHNNADETDATFSSQLSETNMDKLPLSTIVTTNCPPRWHGTPNPHALPQNPVRVYHKITEPFIEVVASKSSEEDQLKSVSVDAEGLRKRRNGLRSRIGRLLENVERFISEGQAEVALETLELVDTLLMKFRDVQAEFELCLTDQDLQDHELQDSVDLELAVVKAKAMAKAAVKRNEQAATAVAPEQRAVPGPNLPEWQLPKFTGDVLEFPSFWDQFQAGKLATCHTCCVPRSPVCHFVRGFSDVALDDRWLPRRAAMALCRGRLTCIDNISS</sequence>
<reference evidence="1 2" key="1">
    <citation type="journal article" date="2014" name="Nat. Genet.">
        <title>Genome and transcriptome of the porcine whipworm Trichuris suis.</title>
        <authorList>
            <person name="Jex A.R."/>
            <person name="Nejsum P."/>
            <person name="Schwarz E.M."/>
            <person name="Hu L."/>
            <person name="Young N.D."/>
            <person name="Hall R.S."/>
            <person name="Korhonen P.K."/>
            <person name="Liao S."/>
            <person name="Thamsborg S."/>
            <person name="Xia J."/>
            <person name="Xu P."/>
            <person name="Wang S."/>
            <person name="Scheerlinck J.P."/>
            <person name="Hofmann A."/>
            <person name="Sternberg P.W."/>
            <person name="Wang J."/>
            <person name="Gasser R.B."/>
        </authorList>
    </citation>
    <scope>NUCLEOTIDE SEQUENCE [LARGE SCALE GENOMIC DNA]</scope>
    <source>
        <strain evidence="1">DCEP-RM93M</strain>
    </source>
</reference>
<dbReference type="AlphaFoldDB" id="A0A085LP17"/>
<protein>
    <submittedName>
        <fullName evidence="1">Uncharacterized protein</fullName>
    </submittedName>
</protein>
<dbReference type="EMBL" id="KL363357">
    <property type="protein sequence ID" value="KFD46713.1"/>
    <property type="molecule type" value="Genomic_DNA"/>
</dbReference>
<proteinExistence type="predicted"/>
<evidence type="ECO:0000313" key="2">
    <source>
        <dbReference type="Proteomes" id="UP000030764"/>
    </source>
</evidence>
<organism evidence="1 2">
    <name type="scientific">Trichuris suis</name>
    <name type="common">pig whipworm</name>
    <dbReference type="NCBI Taxonomy" id="68888"/>
    <lineage>
        <taxon>Eukaryota</taxon>
        <taxon>Metazoa</taxon>
        <taxon>Ecdysozoa</taxon>
        <taxon>Nematoda</taxon>
        <taxon>Enoplea</taxon>
        <taxon>Dorylaimia</taxon>
        <taxon>Trichinellida</taxon>
        <taxon>Trichuridae</taxon>
        <taxon>Trichuris</taxon>
    </lineage>
</organism>
<dbReference type="Proteomes" id="UP000030764">
    <property type="component" value="Unassembled WGS sequence"/>
</dbReference>
<gene>
    <name evidence="1" type="ORF">M513_12423</name>
</gene>
<evidence type="ECO:0000313" key="1">
    <source>
        <dbReference type="EMBL" id="KFD46713.1"/>
    </source>
</evidence>